<comment type="caution">
    <text evidence="1">The sequence shown here is derived from an EMBL/GenBank/DDBJ whole genome shotgun (WGS) entry which is preliminary data.</text>
</comment>
<sequence length="40" mass="4719">MPILVVFSPNKSKGKRNDMVLEVLRRSHKENTSFVHFTFQ</sequence>
<name>V9EBF9_PHYNI</name>
<accession>V9EBF9</accession>
<proteinExistence type="predicted"/>
<dbReference type="EMBL" id="ANIZ01003107">
    <property type="protein sequence ID" value="ETI35587.1"/>
    <property type="molecule type" value="Genomic_DNA"/>
</dbReference>
<protein>
    <submittedName>
        <fullName evidence="1">Uncharacterized protein</fullName>
    </submittedName>
</protein>
<dbReference type="HOGENOM" id="CLU_3302512_0_0_1"/>
<keyword evidence="2" id="KW-1185">Reference proteome</keyword>
<evidence type="ECO:0000313" key="2">
    <source>
        <dbReference type="Proteomes" id="UP000018721"/>
    </source>
</evidence>
<organism evidence="1 2">
    <name type="scientific">Phytophthora nicotianae P1569</name>
    <dbReference type="NCBI Taxonomy" id="1317065"/>
    <lineage>
        <taxon>Eukaryota</taxon>
        <taxon>Sar</taxon>
        <taxon>Stramenopiles</taxon>
        <taxon>Oomycota</taxon>
        <taxon>Peronosporomycetes</taxon>
        <taxon>Peronosporales</taxon>
        <taxon>Peronosporaceae</taxon>
        <taxon>Phytophthora</taxon>
    </lineage>
</organism>
<reference evidence="1 2" key="1">
    <citation type="submission" date="2013-11" db="EMBL/GenBank/DDBJ databases">
        <title>The Genome Sequence of Phytophthora parasitica P1569.</title>
        <authorList>
            <consortium name="The Broad Institute Genomics Platform"/>
            <person name="Russ C."/>
            <person name="Tyler B."/>
            <person name="Panabieres F."/>
            <person name="Shan W."/>
            <person name="Tripathy S."/>
            <person name="Grunwald N."/>
            <person name="Machado M."/>
            <person name="Johnson C.S."/>
            <person name="Arredondo F."/>
            <person name="Hong C."/>
            <person name="Coffey M."/>
            <person name="Young S.K."/>
            <person name="Zeng Q."/>
            <person name="Gargeya S."/>
            <person name="Fitzgerald M."/>
            <person name="Abouelleil A."/>
            <person name="Alvarado L."/>
            <person name="Chapman S.B."/>
            <person name="Gainer-Dewar J."/>
            <person name="Goldberg J."/>
            <person name="Griggs A."/>
            <person name="Gujja S."/>
            <person name="Hansen M."/>
            <person name="Howarth C."/>
            <person name="Imamovic A."/>
            <person name="Ireland A."/>
            <person name="Larimer J."/>
            <person name="McCowan C."/>
            <person name="Murphy C."/>
            <person name="Pearson M."/>
            <person name="Poon T.W."/>
            <person name="Priest M."/>
            <person name="Roberts A."/>
            <person name="Saif S."/>
            <person name="Shea T."/>
            <person name="Sykes S."/>
            <person name="Wortman J."/>
            <person name="Nusbaum C."/>
            <person name="Birren B."/>
        </authorList>
    </citation>
    <scope>NUCLEOTIDE SEQUENCE [LARGE SCALE GENOMIC DNA]</scope>
    <source>
        <strain evidence="1 2">P1569</strain>
    </source>
</reference>
<gene>
    <name evidence="1" type="ORF">F443_18095</name>
</gene>
<feature type="non-terminal residue" evidence="1">
    <location>
        <position position="40"/>
    </location>
</feature>
<dbReference type="AlphaFoldDB" id="V9EBF9"/>
<dbReference type="Proteomes" id="UP000018721">
    <property type="component" value="Unassembled WGS sequence"/>
</dbReference>
<evidence type="ECO:0000313" key="1">
    <source>
        <dbReference type="EMBL" id="ETI35587.1"/>
    </source>
</evidence>